<dbReference type="PIRSF" id="PIRSF004491">
    <property type="entry name" value="FAD_Synth"/>
    <property type="match status" value="1"/>
</dbReference>
<dbReference type="CDD" id="cd02064">
    <property type="entry name" value="FAD_synthetase_N"/>
    <property type="match status" value="1"/>
</dbReference>
<dbReference type="EMBL" id="LVYD01000057">
    <property type="protein sequence ID" value="OQP61538.1"/>
    <property type="molecule type" value="Genomic_DNA"/>
</dbReference>
<comment type="pathway">
    <text evidence="3 15">Cofactor biosynthesis; FMN biosynthesis; FMN from riboflavin (ATP route): step 1/1.</text>
</comment>
<dbReference type="InterPro" id="IPR002606">
    <property type="entry name" value="Riboflavin_kinase_bac"/>
</dbReference>
<evidence type="ECO:0000256" key="15">
    <source>
        <dbReference type="PIRNR" id="PIRNR004491"/>
    </source>
</evidence>
<dbReference type="FunFam" id="3.40.50.620:FF:000021">
    <property type="entry name" value="Riboflavin biosynthesis protein"/>
    <property type="match status" value="1"/>
</dbReference>
<keyword evidence="4 15" id="KW-0285">Flavoprotein</keyword>
<dbReference type="SMART" id="SM00904">
    <property type="entry name" value="Flavokinase"/>
    <property type="match status" value="1"/>
</dbReference>
<keyword evidence="12" id="KW-0511">Multifunctional enzyme</keyword>
<evidence type="ECO:0000259" key="16">
    <source>
        <dbReference type="SMART" id="SM00904"/>
    </source>
</evidence>
<comment type="function">
    <text evidence="1">Catalyzes the phosphorylation of riboflavin to FMN followed by the adenylation of FMN to FAD.</text>
</comment>
<keyword evidence="11 15" id="KW-0067">ATP-binding</keyword>
<keyword evidence="6 15" id="KW-0808">Transferase</keyword>
<keyword evidence="9 15" id="KW-0418">Kinase</keyword>
<evidence type="ECO:0000256" key="7">
    <source>
        <dbReference type="ARBA" id="ARBA00022695"/>
    </source>
</evidence>
<dbReference type="Proteomes" id="UP000192796">
    <property type="component" value="Unassembled WGS sequence"/>
</dbReference>
<sequence>MKVYFSTDTIPAFQKAVVTIGTFDGVHTGHKSILAQLKQEAARIGGETVIITFHPHPRKVIVSGQPGIQLINTIDEKIELLHKNGIDHLVVVPFTDEFASQSPEAYIEQFLVEKFHPHTVIIGYDHRFGKNRQGDYKLLEDYSARLGFNLMEIPAHVINDNTVSSTRIREAVLMGNTDAANTLLGYDFFFEGTVVDGNKLGRTLGYPTANLRIENEEKLIPGNGIYAVEVEVRNKKNEISTRLKGMMSIGIRPTIGGTDRVIEVNIFDFNADIYGTTLRVYVKKYLRPEVKFNGLEALVEQLAKDKEDTLKVLGE</sequence>
<dbReference type="SUPFAM" id="SSF52374">
    <property type="entry name" value="Nucleotidylyl transferase"/>
    <property type="match status" value="1"/>
</dbReference>
<evidence type="ECO:0000256" key="12">
    <source>
        <dbReference type="ARBA" id="ARBA00023268"/>
    </source>
</evidence>
<dbReference type="GO" id="GO:0008531">
    <property type="term" value="F:riboflavin kinase activity"/>
    <property type="evidence" value="ECO:0007669"/>
    <property type="project" value="UniProtKB-UniRule"/>
</dbReference>
<dbReference type="STRING" id="1703345.A3860_31940"/>
<keyword evidence="18" id="KW-1185">Reference proteome</keyword>
<dbReference type="NCBIfam" id="NF004162">
    <property type="entry name" value="PRK05627.1-5"/>
    <property type="match status" value="1"/>
</dbReference>
<dbReference type="InterPro" id="IPR023468">
    <property type="entry name" value="Riboflavin_kinase"/>
</dbReference>
<dbReference type="GO" id="GO:0009398">
    <property type="term" value="P:FMN biosynthetic process"/>
    <property type="evidence" value="ECO:0007669"/>
    <property type="project" value="UniProtKB-UniRule"/>
</dbReference>
<dbReference type="RefSeq" id="WP_081150759.1">
    <property type="nucleotide sequence ID" value="NZ_LVYD01000057.1"/>
</dbReference>
<accession>A0A1V9FT88</accession>
<reference evidence="17 18" key="1">
    <citation type="submission" date="2016-03" db="EMBL/GenBank/DDBJ databases">
        <title>Niastella vici sp. nov., isolated from farmland soil.</title>
        <authorList>
            <person name="Chen L."/>
            <person name="Wang D."/>
            <person name="Yang S."/>
            <person name="Wang G."/>
        </authorList>
    </citation>
    <scope>NUCLEOTIDE SEQUENCE [LARGE SCALE GENOMIC DNA]</scope>
    <source>
        <strain evidence="17 18">DJ57</strain>
    </source>
</reference>
<comment type="pathway">
    <text evidence="2 15">Cofactor biosynthesis; FAD biosynthesis; FAD from FMN: step 1/1.</text>
</comment>
<evidence type="ECO:0000256" key="3">
    <source>
        <dbReference type="ARBA" id="ARBA00005201"/>
    </source>
</evidence>
<dbReference type="NCBIfam" id="TIGR00083">
    <property type="entry name" value="ribF"/>
    <property type="match status" value="1"/>
</dbReference>
<keyword evidence="10 15" id="KW-0274">FAD</keyword>
<evidence type="ECO:0000313" key="17">
    <source>
        <dbReference type="EMBL" id="OQP61538.1"/>
    </source>
</evidence>
<dbReference type="InterPro" id="IPR014729">
    <property type="entry name" value="Rossmann-like_a/b/a_fold"/>
</dbReference>
<dbReference type="GO" id="GO:0003919">
    <property type="term" value="F:FMN adenylyltransferase activity"/>
    <property type="evidence" value="ECO:0007669"/>
    <property type="project" value="UniProtKB-UniRule"/>
</dbReference>
<evidence type="ECO:0000256" key="8">
    <source>
        <dbReference type="ARBA" id="ARBA00022741"/>
    </source>
</evidence>
<dbReference type="UniPathway" id="UPA00277">
    <property type="reaction ID" value="UER00407"/>
</dbReference>
<dbReference type="PANTHER" id="PTHR22749:SF6">
    <property type="entry name" value="RIBOFLAVIN KINASE"/>
    <property type="match status" value="1"/>
</dbReference>
<proteinExistence type="inferred from homology"/>
<dbReference type="NCBIfam" id="TIGR00125">
    <property type="entry name" value="cyt_tran_rel"/>
    <property type="match status" value="1"/>
</dbReference>
<organism evidence="17 18">
    <name type="scientific">Niastella vici</name>
    <dbReference type="NCBI Taxonomy" id="1703345"/>
    <lineage>
        <taxon>Bacteria</taxon>
        <taxon>Pseudomonadati</taxon>
        <taxon>Bacteroidota</taxon>
        <taxon>Chitinophagia</taxon>
        <taxon>Chitinophagales</taxon>
        <taxon>Chitinophagaceae</taxon>
        <taxon>Niastella</taxon>
    </lineage>
</organism>
<dbReference type="Pfam" id="PF01687">
    <property type="entry name" value="Flavokinase"/>
    <property type="match status" value="1"/>
</dbReference>
<feature type="domain" description="Riboflavin kinase" evidence="16">
    <location>
        <begin position="183"/>
        <end position="314"/>
    </location>
</feature>
<evidence type="ECO:0000313" key="18">
    <source>
        <dbReference type="Proteomes" id="UP000192796"/>
    </source>
</evidence>
<keyword evidence="5 15" id="KW-0288">FMN</keyword>
<evidence type="ECO:0000256" key="2">
    <source>
        <dbReference type="ARBA" id="ARBA00004726"/>
    </source>
</evidence>
<evidence type="ECO:0000256" key="6">
    <source>
        <dbReference type="ARBA" id="ARBA00022679"/>
    </source>
</evidence>
<evidence type="ECO:0000256" key="14">
    <source>
        <dbReference type="ARBA" id="ARBA00049494"/>
    </source>
</evidence>
<evidence type="ECO:0000256" key="5">
    <source>
        <dbReference type="ARBA" id="ARBA00022643"/>
    </source>
</evidence>
<dbReference type="EC" id="2.7.7.2" evidence="15"/>
<evidence type="ECO:0000256" key="9">
    <source>
        <dbReference type="ARBA" id="ARBA00022777"/>
    </source>
</evidence>
<dbReference type="InterPro" id="IPR015864">
    <property type="entry name" value="FAD_synthase"/>
</dbReference>
<keyword evidence="8 15" id="KW-0547">Nucleotide-binding</keyword>
<dbReference type="AlphaFoldDB" id="A0A1V9FT88"/>
<name>A0A1V9FT88_9BACT</name>
<dbReference type="GO" id="GO:0005524">
    <property type="term" value="F:ATP binding"/>
    <property type="evidence" value="ECO:0007669"/>
    <property type="project" value="UniProtKB-UniRule"/>
</dbReference>
<evidence type="ECO:0000256" key="11">
    <source>
        <dbReference type="ARBA" id="ARBA00022840"/>
    </source>
</evidence>
<dbReference type="InterPro" id="IPR023465">
    <property type="entry name" value="Riboflavin_kinase_dom_sf"/>
</dbReference>
<dbReference type="PANTHER" id="PTHR22749">
    <property type="entry name" value="RIBOFLAVIN KINASE/FMN ADENYLYLTRANSFERASE"/>
    <property type="match status" value="1"/>
</dbReference>
<dbReference type="Gene3D" id="2.40.30.30">
    <property type="entry name" value="Riboflavin kinase-like"/>
    <property type="match status" value="1"/>
</dbReference>
<dbReference type="OrthoDB" id="9803667at2"/>
<dbReference type="GO" id="GO:0009231">
    <property type="term" value="P:riboflavin biosynthetic process"/>
    <property type="evidence" value="ECO:0007669"/>
    <property type="project" value="InterPro"/>
</dbReference>
<comment type="catalytic activity">
    <reaction evidence="13 15">
        <text>riboflavin + ATP = FMN + ADP + H(+)</text>
        <dbReference type="Rhea" id="RHEA:14357"/>
        <dbReference type="ChEBI" id="CHEBI:15378"/>
        <dbReference type="ChEBI" id="CHEBI:30616"/>
        <dbReference type="ChEBI" id="CHEBI:57986"/>
        <dbReference type="ChEBI" id="CHEBI:58210"/>
        <dbReference type="ChEBI" id="CHEBI:456216"/>
        <dbReference type="EC" id="2.7.1.26"/>
    </reaction>
</comment>
<dbReference type="SUPFAM" id="SSF82114">
    <property type="entry name" value="Riboflavin kinase-like"/>
    <property type="match status" value="1"/>
</dbReference>
<protein>
    <recommendedName>
        <fullName evidence="15">Riboflavin biosynthesis protein</fullName>
    </recommendedName>
    <domain>
        <recommendedName>
            <fullName evidence="15">Riboflavin kinase</fullName>
            <ecNumber evidence="15">2.7.1.26</ecNumber>
        </recommendedName>
        <alternativeName>
            <fullName evidence="15">Flavokinase</fullName>
        </alternativeName>
    </domain>
    <domain>
        <recommendedName>
            <fullName evidence="15">FMN adenylyltransferase</fullName>
            <ecNumber evidence="15">2.7.7.2</ecNumber>
        </recommendedName>
        <alternativeName>
            <fullName evidence="15">FAD pyrophosphorylase</fullName>
        </alternativeName>
        <alternativeName>
            <fullName evidence="15">FAD synthase</fullName>
        </alternativeName>
    </domain>
</protein>
<keyword evidence="7 15" id="KW-0548">Nucleotidyltransferase</keyword>
<gene>
    <name evidence="17" type="ORF">A3860_31940</name>
</gene>
<evidence type="ECO:0000256" key="10">
    <source>
        <dbReference type="ARBA" id="ARBA00022827"/>
    </source>
</evidence>
<comment type="similarity">
    <text evidence="15">Belongs to the ribF family.</text>
</comment>
<dbReference type="InterPro" id="IPR015865">
    <property type="entry name" value="Riboflavin_kinase_bac/euk"/>
</dbReference>
<evidence type="ECO:0000256" key="1">
    <source>
        <dbReference type="ARBA" id="ARBA00002121"/>
    </source>
</evidence>
<dbReference type="InterPro" id="IPR004821">
    <property type="entry name" value="Cyt_trans-like"/>
</dbReference>
<dbReference type="Pfam" id="PF06574">
    <property type="entry name" value="FAD_syn"/>
    <property type="match status" value="1"/>
</dbReference>
<evidence type="ECO:0000256" key="13">
    <source>
        <dbReference type="ARBA" id="ARBA00047880"/>
    </source>
</evidence>
<dbReference type="UniPathway" id="UPA00276">
    <property type="reaction ID" value="UER00406"/>
</dbReference>
<comment type="catalytic activity">
    <reaction evidence="14 15">
        <text>FMN + ATP + H(+) = FAD + diphosphate</text>
        <dbReference type="Rhea" id="RHEA:17237"/>
        <dbReference type="ChEBI" id="CHEBI:15378"/>
        <dbReference type="ChEBI" id="CHEBI:30616"/>
        <dbReference type="ChEBI" id="CHEBI:33019"/>
        <dbReference type="ChEBI" id="CHEBI:57692"/>
        <dbReference type="ChEBI" id="CHEBI:58210"/>
        <dbReference type="EC" id="2.7.7.2"/>
    </reaction>
</comment>
<dbReference type="Gene3D" id="3.40.50.620">
    <property type="entry name" value="HUPs"/>
    <property type="match status" value="1"/>
</dbReference>
<comment type="caution">
    <text evidence="17">The sequence shown here is derived from an EMBL/GenBank/DDBJ whole genome shotgun (WGS) entry which is preliminary data.</text>
</comment>
<dbReference type="EC" id="2.7.1.26" evidence="15"/>
<evidence type="ECO:0000256" key="4">
    <source>
        <dbReference type="ARBA" id="ARBA00022630"/>
    </source>
</evidence>
<dbReference type="NCBIfam" id="NF004160">
    <property type="entry name" value="PRK05627.1-3"/>
    <property type="match status" value="1"/>
</dbReference>
<dbReference type="GO" id="GO:0006747">
    <property type="term" value="P:FAD biosynthetic process"/>
    <property type="evidence" value="ECO:0007669"/>
    <property type="project" value="UniProtKB-UniRule"/>
</dbReference>